<dbReference type="EMBL" id="FNOY01000082">
    <property type="protein sequence ID" value="SDY93112.1"/>
    <property type="molecule type" value="Genomic_DNA"/>
</dbReference>
<evidence type="ECO:0000313" key="2">
    <source>
        <dbReference type="Proteomes" id="UP000198640"/>
    </source>
</evidence>
<dbReference type="Gene3D" id="3.40.50.150">
    <property type="entry name" value="Vaccinia Virus protein VP39"/>
    <property type="match status" value="2"/>
</dbReference>
<dbReference type="STRING" id="44576.SAMN05421881_10822"/>
<dbReference type="GO" id="GO:0032259">
    <property type="term" value="P:methylation"/>
    <property type="evidence" value="ECO:0007669"/>
    <property type="project" value="UniProtKB-KW"/>
</dbReference>
<dbReference type="AlphaFoldDB" id="A0A1H3NW41"/>
<dbReference type="OrthoDB" id="9816564at2"/>
<dbReference type="InterPro" id="IPR029063">
    <property type="entry name" value="SAM-dependent_MTases_sf"/>
</dbReference>
<name>A0A1H3NW41_9PROT</name>
<gene>
    <name evidence="1" type="ORF">SAMN05421881_10822</name>
</gene>
<dbReference type="GO" id="GO:0008168">
    <property type="term" value="F:methyltransferase activity"/>
    <property type="evidence" value="ECO:0007669"/>
    <property type="project" value="UniProtKB-KW"/>
</dbReference>
<dbReference type="Pfam" id="PF13489">
    <property type="entry name" value="Methyltransf_23"/>
    <property type="match status" value="1"/>
</dbReference>
<reference evidence="1 2" key="1">
    <citation type="submission" date="2016-10" db="EMBL/GenBank/DDBJ databases">
        <authorList>
            <person name="de Groot N.N."/>
        </authorList>
    </citation>
    <scope>NUCLEOTIDE SEQUENCE [LARGE SCALE GENOMIC DNA]</scope>
    <source>
        <strain evidence="1 2">Nm1</strain>
    </source>
</reference>
<accession>A0A1H3NW41</accession>
<organism evidence="1 2">
    <name type="scientific">Nitrosomonas halophila</name>
    <dbReference type="NCBI Taxonomy" id="44576"/>
    <lineage>
        <taxon>Bacteria</taxon>
        <taxon>Pseudomonadati</taxon>
        <taxon>Pseudomonadota</taxon>
        <taxon>Betaproteobacteria</taxon>
        <taxon>Nitrosomonadales</taxon>
        <taxon>Nitrosomonadaceae</taxon>
        <taxon>Nitrosomonas</taxon>
    </lineage>
</organism>
<protein>
    <submittedName>
        <fullName evidence="1">2-polyprenyl-3-methyl-5-hydroxy-6-metoxy-1,4-benzoquinol methylase</fullName>
    </submittedName>
</protein>
<evidence type="ECO:0000313" key="1">
    <source>
        <dbReference type="EMBL" id="SDY93112.1"/>
    </source>
</evidence>
<keyword evidence="2" id="KW-1185">Reference proteome</keyword>
<dbReference type="Proteomes" id="UP000198640">
    <property type="component" value="Unassembled WGS sequence"/>
</dbReference>
<proteinExistence type="predicted"/>
<dbReference type="SUPFAM" id="SSF53335">
    <property type="entry name" value="S-adenosyl-L-methionine-dependent methyltransferases"/>
    <property type="match status" value="1"/>
</dbReference>
<sequence>MRCPVCNNEGCRAFLSVDDRDYWRCEACLATFLDPSQRPSGQDELAQYRLHRNDPMDAAYRAFLDRAASPLLERLPPARQGLDFGCGPGPALAIMLREAGHTVALFDPFFYPDPAVLANTYDFITCTEVAEHFHRPAEEFSKLDALLSPGGWLALMTTLQHDDTKFANWHYRRDPTHVVFYREATLRYLAAQHGWHCELPFQNVALMHKPVTESS</sequence>
<keyword evidence="1" id="KW-0808">Transferase</keyword>
<dbReference type="RefSeq" id="WP_090415693.1">
    <property type="nucleotide sequence ID" value="NZ_FNOY01000082.1"/>
</dbReference>
<keyword evidence="1" id="KW-0489">Methyltransferase</keyword>